<evidence type="ECO:0000256" key="2">
    <source>
        <dbReference type="ARBA" id="ARBA00004613"/>
    </source>
</evidence>
<dbReference type="EC" id="2.8.4.3" evidence="13"/>
<evidence type="ECO:0000259" key="15">
    <source>
        <dbReference type="PROSITE" id="PS50926"/>
    </source>
</evidence>
<evidence type="ECO:0000259" key="16">
    <source>
        <dbReference type="PROSITE" id="PS51449"/>
    </source>
</evidence>
<evidence type="ECO:0000256" key="7">
    <source>
        <dbReference type="ARBA" id="ARBA00022691"/>
    </source>
</evidence>
<dbReference type="SMART" id="SM00729">
    <property type="entry name" value="Elp3"/>
    <property type="match status" value="1"/>
</dbReference>
<dbReference type="HAMAP" id="MF_01864">
    <property type="entry name" value="tRNA_metthiotr_MiaB"/>
    <property type="match status" value="1"/>
</dbReference>
<feature type="signal peptide" evidence="14">
    <location>
        <begin position="1"/>
        <end position="22"/>
    </location>
</feature>
<keyword evidence="7" id="KW-0949">S-adenosyl-L-methionine</keyword>
<feature type="chain" id="PRO_5044832647" description="tRNA-2-methylthio-N(6)-dimethylallyladenosine synthase" evidence="14">
    <location>
        <begin position="23"/>
        <end position="924"/>
    </location>
</feature>
<dbReference type="Pfam" id="PF04055">
    <property type="entry name" value="Radical_SAM"/>
    <property type="match status" value="1"/>
</dbReference>
<dbReference type="InterPro" id="IPR023404">
    <property type="entry name" value="rSAM_horseshoe"/>
</dbReference>
<dbReference type="SFLD" id="SFLDG01061">
    <property type="entry name" value="methylthiotransferase"/>
    <property type="match status" value="1"/>
</dbReference>
<dbReference type="Pfam" id="PF01938">
    <property type="entry name" value="TRAM"/>
    <property type="match status" value="1"/>
</dbReference>
<dbReference type="PROSITE" id="PS51449">
    <property type="entry name" value="MTTASE_N"/>
    <property type="match status" value="1"/>
</dbReference>
<evidence type="ECO:0000313" key="19">
    <source>
        <dbReference type="Proteomes" id="UP001623348"/>
    </source>
</evidence>
<dbReference type="InterPro" id="IPR006638">
    <property type="entry name" value="Elp3/MiaA/NifB-like_rSAM"/>
</dbReference>
<dbReference type="InterPro" id="IPR005839">
    <property type="entry name" value="Methylthiotransferase"/>
</dbReference>
<keyword evidence="11" id="KW-1015">Disulfide bond</keyword>
<dbReference type="Pfam" id="PF01273">
    <property type="entry name" value="LBP_BPI_CETP"/>
    <property type="match status" value="1"/>
</dbReference>
<dbReference type="AlphaFoldDB" id="A0ABC9XL94"/>
<dbReference type="PROSITE" id="PS50926">
    <property type="entry name" value="TRAM"/>
    <property type="match status" value="1"/>
</dbReference>
<comment type="subcellular location">
    <subcellularLocation>
        <location evidence="2">Secreted</location>
    </subcellularLocation>
</comment>
<dbReference type="NCBIfam" id="TIGR00089">
    <property type="entry name" value="MiaB/RimO family radical SAM methylthiotransferase"/>
    <property type="match status" value="1"/>
</dbReference>
<evidence type="ECO:0000256" key="14">
    <source>
        <dbReference type="SAM" id="SignalP"/>
    </source>
</evidence>
<evidence type="ECO:0000256" key="8">
    <source>
        <dbReference type="ARBA" id="ARBA00022723"/>
    </source>
</evidence>
<comment type="cofactor">
    <cofactor evidence="1">
        <name>[4Fe-4S] cluster</name>
        <dbReference type="ChEBI" id="CHEBI:49883"/>
    </cofactor>
</comment>
<dbReference type="GO" id="GO:0035597">
    <property type="term" value="F:tRNA-2-methylthio-N(6)-dimethylallyladenosine(37) synthase activity"/>
    <property type="evidence" value="ECO:0007669"/>
    <property type="project" value="UniProtKB-EC"/>
</dbReference>
<dbReference type="InterPro" id="IPR017942">
    <property type="entry name" value="Lipid-bd_serum_glycop_N"/>
</dbReference>
<comment type="similarity">
    <text evidence="4">Belongs to the methylthiotransferase family. MiaB subfamily.</text>
</comment>
<feature type="domain" description="TRAM" evidence="15">
    <location>
        <begin position="838"/>
        <end position="913"/>
    </location>
</feature>
<evidence type="ECO:0000313" key="18">
    <source>
        <dbReference type="EMBL" id="GAB0197337.1"/>
    </source>
</evidence>
<dbReference type="PANTHER" id="PTHR43020:SF2">
    <property type="entry name" value="MITOCHONDRIAL TRNA METHYLTHIOTRANSFERASE CDK5RAP1"/>
    <property type="match status" value="1"/>
</dbReference>
<dbReference type="Proteomes" id="UP001623348">
    <property type="component" value="Unassembled WGS sequence"/>
</dbReference>
<dbReference type="PROSITE" id="PS01278">
    <property type="entry name" value="MTTASE_RADICAL"/>
    <property type="match status" value="1"/>
</dbReference>
<dbReference type="InterPro" id="IPR007197">
    <property type="entry name" value="rSAM"/>
</dbReference>
<accession>A0ABC9XL94</accession>
<dbReference type="CDD" id="cd00025">
    <property type="entry name" value="BPI1"/>
    <property type="match status" value="1"/>
</dbReference>
<evidence type="ECO:0000256" key="6">
    <source>
        <dbReference type="ARBA" id="ARBA00022525"/>
    </source>
</evidence>
<organism evidence="18 19">
    <name type="scientific">Grus japonensis</name>
    <name type="common">Japanese crane</name>
    <name type="synonym">Red-crowned crane</name>
    <dbReference type="NCBI Taxonomy" id="30415"/>
    <lineage>
        <taxon>Eukaryota</taxon>
        <taxon>Metazoa</taxon>
        <taxon>Chordata</taxon>
        <taxon>Craniata</taxon>
        <taxon>Vertebrata</taxon>
        <taxon>Euteleostomi</taxon>
        <taxon>Archelosauria</taxon>
        <taxon>Archosauria</taxon>
        <taxon>Dinosauria</taxon>
        <taxon>Saurischia</taxon>
        <taxon>Theropoda</taxon>
        <taxon>Coelurosauria</taxon>
        <taxon>Aves</taxon>
        <taxon>Neognathae</taxon>
        <taxon>Neoaves</taxon>
        <taxon>Gruiformes</taxon>
        <taxon>Gruidae</taxon>
        <taxon>Grus</taxon>
    </lineage>
</organism>
<dbReference type="InterPro" id="IPR002792">
    <property type="entry name" value="TRAM_dom"/>
</dbReference>
<evidence type="ECO:0000256" key="11">
    <source>
        <dbReference type="ARBA" id="ARBA00023157"/>
    </source>
</evidence>
<dbReference type="InterPro" id="IPR058240">
    <property type="entry name" value="rSAM_sf"/>
</dbReference>
<feature type="domain" description="Radical SAM core" evidence="17">
    <location>
        <begin position="581"/>
        <end position="835"/>
    </location>
</feature>
<dbReference type="Gene3D" id="3.80.30.20">
    <property type="entry name" value="tm_1862 like domain"/>
    <property type="match status" value="1"/>
</dbReference>
<name>A0ABC9XL94_GRUJA</name>
<dbReference type="SUPFAM" id="SSF102114">
    <property type="entry name" value="Radical SAM enzymes"/>
    <property type="match status" value="1"/>
</dbReference>
<gene>
    <name evidence="18" type="ORF">GRJ2_002199000</name>
</gene>
<evidence type="ECO:0000256" key="3">
    <source>
        <dbReference type="ARBA" id="ARBA00007292"/>
    </source>
</evidence>
<keyword evidence="8" id="KW-0479">Metal-binding</keyword>
<protein>
    <recommendedName>
        <fullName evidence="13">tRNA-2-methylthio-N(6)-dimethylallyladenosine synthase</fullName>
        <ecNumber evidence="13">2.8.4.3</ecNumber>
    </recommendedName>
</protein>
<dbReference type="FunFam" id="3.15.20.10:FF:000001">
    <property type="entry name" value="Phospholipid transfer protein"/>
    <property type="match status" value="1"/>
</dbReference>
<keyword evidence="19" id="KW-1185">Reference proteome</keyword>
<keyword evidence="12" id="KW-0325">Glycoprotein</keyword>
<comment type="caution">
    <text evidence="18">The sequence shown here is derived from an EMBL/GenBank/DDBJ whole genome shotgun (WGS) entry which is preliminary data.</text>
</comment>
<dbReference type="SFLD" id="SFLDG01082">
    <property type="entry name" value="B12-binding_domain_containing"/>
    <property type="match status" value="1"/>
</dbReference>
<keyword evidence="5" id="KW-0004">4Fe-4S</keyword>
<dbReference type="InterPro" id="IPR006463">
    <property type="entry name" value="MiaB_methiolase"/>
</dbReference>
<dbReference type="SMART" id="SM00329">
    <property type="entry name" value="BPI2"/>
    <property type="match status" value="1"/>
</dbReference>
<dbReference type="FunFam" id="3.15.10.10:FF:000001">
    <property type="entry name" value="phospholipid transfer protein-like"/>
    <property type="match status" value="1"/>
</dbReference>
<keyword evidence="10" id="KW-0411">Iron-sulfur</keyword>
<comment type="similarity">
    <text evidence="3">Belongs to the BPI/LBP/Plunc superfamily. BPI/LBP family.</text>
</comment>
<dbReference type="Gene3D" id="3.15.10.10">
    <property type="entry name" value="Bactericidal permeability-increasing protein, domain 1"/>
    <property type="match status" value="1"/>
</dbReference>
<dbReference type="EMBL" id="BAAFJT010000017">
    <property type="protein sequence ID" value="GAB0197337.1"/>
    <property type="molecule type" value="Genomic_DNA"/>
</dbReference>
<dbReference type="SMART" id="SM00328">
    <property type="entry name" value="BPI1"/>
    <property type="match status" value="1"/>
</dbReference>
<dbReference type="InterPro" id="IPR001124">
    <property type="entry name" value="Lipid-bd_serum_glycop_C"/>
</dbReference>
<keyword evidence="14" id="KW-0732">Signal</keyword>
<dbReference type="GO" id="GO:0005576">
    <property type="term" value="C:extracellular region"/>
    <property type="evidence" value="ECO:0007669"/>
    <property type="project" value="UniProtKB-SubCell"/>
</dbReference>
<evidence type="ECO:0000259" key="17">
    <source>
        <dbReference type="PROSITE" id="PS51918"/>
    </source>
</evidence>
<dbReference type="GO" id="GO:0051539">
    <property type="term" value="F:4 iron, 4 sulfur cluster binding"/>
    <property type="evidence" value="ECO:0007669"/>
    <property type="project" value="UniProtKB-KW"/>
</dbReference>
<evidence type="ECO:0000256" key="1">
    <source>
        <dbReference type="ARBA" id="ARBA00001966"/>
    </source>
</evidence>
<dbReference type="Gene3D" id="3.15.20.10">
    <property type="entry name" value="Bactericidal permeability-increasing protein, domain 2"/>
    <property type="match status" value="1"/>
</dbReference>
<dbReference type="InterPro" id="IPR020612">
    <property type="entry name" value="Methylthiotransferase_CS"/>
</dbReference>
<dbReference type="NCBIfam" id="TIGR01574">
    <property type="entry name" value="miaB-methiolase"/>
    <property type="match status" value="1"/>
</dbReference>
<feature type="domain" description="MTTase N-terminal" evidence="16">
    <location>
        <begin position="437"/>
        <end position="557"/>
    </location>
</feature>
<dbReference type="InterPro" id="IPR013848">
    <property type="entry name" value="Methylthiotransferase_N"/>
</dbReference>
<dbReference type="PROSITE" id="PS51918">
    <property type="entry name" value="RADICAL_SAM"/>
    <property type="match status" value="1"/>
</dbReference>
<dbReference type="Pfam" id="PF02886">
    <property type="entry name" value="LBP_BPI_CETP_C"/>
    <property type="match status" value="1"/>
</dbReference>
<keyword evidence="9" id="KW-0408">Iron</keyword>
<evidence type="ECO:0000256" key="10">
    <source>
        <dbReference type="ARBA" id="ARBA00023014"/>
    </source>
</evidence>
<evidence type="ECO:0000256" key="4">
    <source>
        <dbReference type="ARBA" id="ARBA00009815"/>
    </source>
</evidence>
<sequence>MGAQSLAVACGALALCLALARATNPGFVVRITQAGLDYAHQQGIAVLEKELAQLKLPDISGDFPIRRVGKVHYEISRLELRSFHLPYSRISLVPKVGLQVSISNAFAEVDGNWRVKIRFIRDHGSFDLKVENIYIKINLKLGSDASGKPTIDTSDCSTRISKVRVHFSGKFGWLYNLFHSVIEARFRKALESKVCENVVSSVHRELQPYIQTLPVTARIDAIAGIDYSLVAPPTATAQSLDVDLKGKFFSLTHPSTIPFPPLALAFPPDHNRMVYFGASSYFFNTAGFVYHAAGALVFEITDSMIPKGVDFHLNTSTFSAFVPQLEKMYPDMLMKLRLSAPSAPFLNIGPEGLSLKPVVDIQAYAILPNSSLAPLFLLSLTGNVSAVIDVKSSHVVGNLKVGRMKLSLKHSDVGTFQVRTLQSIMNIFASSILLPRFNVYLETYGCQMNVNDTEIAWAILQKNGYVRTKDLGEADVILLVTCSVREKAEQAIWNRLQHLKALKARRQQARLPLRIGILGCMAERLKEEILHREKLVDIVAGPDAYRDLPRLLAVAESGQQAANVLLSLDETYADILPVQTSAGGTTAFVSIMRGCDNMCSYCIVPFTRGRERSRPIASILQEVRMLSDQGVKEVTLLGQNVNSFRDMSEVQFQSAAAPVLSRGFSTVYKAKPGGLRFAHLLDQVSRIDPEMRIRFTSPHPKDFPDEVLQLIQERHNICKQLHLPAQSGSTRVLEAMRRGYTREAYLELVHHVRESIPGVSLSSDFIAGFCGETEEDHQQTVSLLQEVRYNVGFLFAYSMRQKTRAYHRLQDDVPADIKKRRLEELITVFREEAVKANEAMVGQSQLVLVEGPSKRSASELCGRNDGNIKVIFPDVEIEDAAGCKALVRAQPGDYVLVKVTSASSQTLKGVLLCRTTLSRPAASH</sequence>
<keyword evidence="6" id="KW-0964">Secreted</keyword>
<dbReference type="SUPFAM" id="SSF55394">
    <property type="entry name" value="Bactericidal permeability-increasing protein, BPI"/>
    <property type="match status" value="2"/>
</dbReference>
<evidence type="ECO:0000256" key="13">
    <source>
        <dbReference type="ARBA" id="ARBA00033765"/>
    </source>
</evidence>
<evidence type="ECO:0000256" key="12">
    <source>
        <dbReference type="ARBA" id="ARBA00023180"/>
    </source>
</evidence>
<dbReference type="SFLD" id="SFLDF00273">
    <property type="entry name" value="(dimethylallyl)adenosine_tRNA"/>
    <property type="match status" value="1"/>
</dbReference>
<dbReference type="SFLD" id="SFLDF00413">
    <property type="entry name" value="CDK5RAP1"/>
    <property type="match status" value="1"/>
</dbReference>
<dbReference type="InterPro" id="IPR017943">
    <property type="entry name" value="Bactericidal_perm-incr_a/b_dom"/>
</dbReference>
<dbReference type="PANTHER" id="PTHR43020">
    <property type="entry name" value="CDK5 REGULATORY SUBUNIT-ASSOCIATED PROTEIN 1"/>
    <property type="match status" value="1"/>
</dbReference>
<dbReference type="GO" id="GO:0046872">
    <property type="term" value="F:metal ion binding"/>
    <property type="evidence" value="ECO:0007669"/>
    <property type="project" value="UniProtKB-KW"/>
</dbReference>
<dbReference type="SFLD" id="SFLDS00029">
    <property type="entry name" value="Radical_SAM"/>
    <property type="match status" value="1"/>
</dbReference>
<reference evidence="18 19" key="1">
    <citation type="submission" date="2024-06" db="EMBL/GenBank/DDBJ databases">
        <title>The draft genome of Grus japonensis, version 3.</title>
        <authorList>
            <person name="Nabeshima K."/>
            <person name="Suzuki S."/>
            <person name="Onuma M."/>
        </authorList>
    </citation>
    <scope>NUCLEOTIDE SEQUENCE [LARGE SCALE GENOMIC DNA]</scope>
    <source>
        <strain evidence="18 19">451A</strain>
    </source>
</reference>
<dbReference type="FunFam" id="3.80.30.20:FF:000003">
    <property type="entry name" value="CDK5 regulatory subunit-associated protein 1"/>
    <property type="match status" value="1"/>
</dbReference>
<proteinExistence type="inferred from homology"/>
<evidence type="ECO:0000256" key="9">
    <source>
        <dbReference type="ARBA" id="ARBA00023004"/>
    </source>
</evidence>
<evidence type="ECO:0000256" key="5">
    <source>
        <dbReference type="ARBA" id="ARBA00022485"/>
    </source>
</evidence>